<dbReference type="SMART" id="SM00132">
    <property type="entry name" value="LIM"/>
    <property type="match status" value="4"/>
</dbReference>
<feature type="domain" description="LIM zinc-binding" evidence="10">
    <location>
        <begin position="149"/>
        <end position="208"/>
    </location>
</feature>
<dbReference type="FunFam" id="2.10.110.10:FF:000003">
    <property type="entry name" value="actin-binding LIM protein 1 isoform X1"/>
    <property type="match status" value="1"/>
</dbReference>
<dbReference type="PROSITE" id="PS50023">
    <property type="entry name" value="LIM_DOMAIN_2"/>
    <property type="match status" value="3"/>
</dbReference>
<dbReference type="VEuPathDB" id="HostDB:GeneID_118657880"/>
<dbReference type="CDD" id="cd09330">
    <property type="entry name" value="LIM4_abLIM"/>
    <property type="match status" value="1"/>
</dbReference>
<dbReference type="InterPro" id="IPR051618">
    <property type="entry name" value="Actin-binding_LIM"/>
</dbReference>
<keyword evidence="13" id="KW-1185">Reference proteome</keyword>
<feature type="domain" description="HP" evidence="11">
    <location>
        <begin position="481"/>
        <end position="549"/>
    </location>
</feature>
<evidence type="ECO:0000256" key="5">
    <source>
        <dbReference type="ARBA" id="ARBA00022737"/>
    </source>
</evidence>
<dbReference type="InterPro" id="IPR032402">
    <property type="entry name" value="AbLIM_anchor"/>
</dbReference>
<feature type="domain" description="LIM zinc-binding" evidence="10">
    <location>
        <begin position="21"/>
        <end position="80"/>
    </location>
</feature>
<dbReference type="PANTHER" id="PTHR24213">
    <property type="entry name" value="ACTIN-BINDING LIM PROTEIN"/>
    <property type="match status" value="1"/>
</dbReference>
<feature type="compositionally biased region" description="Polar residues" evidence="9">
    <location>
        <begin position="318"/>
        <end position="331"/>
    </location>
</feature>
<proteinExistence type="predicted"/>
<dbReference type="CDD" id="cd09329">
    <property type="entry name" value="LIM3_abLIM"/>
    <property type="match status" value="1"/>
</dbReference>
<comment type="caution">
    <text evidence="12">The sequence shown here is derived from an EMBL/GenBank/DDBJ whole genome shotgun (WGS) entry which is preliminary data.</text>
</comment>
<dbReference type="AlphaFoldDB" id="A0A7J7XDF0"/>
<dbReference type="SUPFAM" id="SSF57716">
    <property type="entry name" value="Glucocorticoid receptor-like (DNA-binding domain)"/>
    <property type="match status" value="6"/>
</dbReference>
<dbReference type="Pfam" id="PF02209">
    <property type="entry name" value="VHP"/>
    <property type="match status" value="1"/>
</dbReference>
<dbReference type="GO" id="GO:0007010">
    <property type="term" value="P:cytoskeleton organization"/>
    <property type="evidence" value="ECO:0007669"/>
    <property type="project" value="InterPro"/>
</dbReference>
<dbReference type="PANTHER" id="PTHR24213:SF0">
    <property type="entry name" value="ACTIN-BINDING LIM PROTEIN 3"/>
    <property type="match status" value="1"/>
</dbReference>
<keyword evidence="3" id="KW-0597">Phosphoprotein</keyword>
<dbReference type="InterPro" id="IPR036886">
    <property type="entry name" value="Villin_headpiece_dom_sf"/>
</dbReference>
<protein>
    <submittedName>
        <fullName evidence="12">Actin binding LIM protein family member 3</fullName>
    </submittedName>
</protein>
<evidence type="ECO:0000313" key="13">
    <source>
        <dbReference type="Proteomes" id="UP000527355"/>
    </source>
</evidence>
<evidence type="ECO:0000256" key="4">
    <source>
        <dbReference type="ARBA" id="ARBA00022723"/>
    </source>
</evidence>
<dbReference type="GO" id="GO:0030032">
    <property type="term" value="P:lamellipodium assembly"/>
    <property type="evidence" value="ECO:0007669"/>
    <property type="project" value="TreeGrafter"/>
</dbReference>
<sequence>MNTSIPYQQNPYNPRGSSNAIQCYRCGDTCKGEVVRVHNNHFHIRCFTCQVCGCGLAQSGFFFKNQEYICTQDYQQLYGTRCDSCRDFITGEVISALGRTYHPKCFVCSLCRKPFPIGDKVTFSGKECVCQTCSQSMTSSKPIKIRGPSHCAGCKEEIKHGQSLLALDKQWHVSCFKCQTCSVILTGEYISKDGVPYCESDYHSQFGIKCETCDRYISGRVLEAGGKHYHPTCARCVRCHQMFTEGEEMYLTGSEVWHPICKQAARAEKKLKHRRTSETSISPPGSSIGSPNRVICDIYENLDLRQRRASSPGYIDSPTYSRQGMSPTFSRSPHHYYRSGDLSTATKSKTSEDISQASKYSPAYSPDPYYASESEYWTYHGSPKVPRARRFSSGGEEDDFDRSMHKLQSGIGRLILKEEMKARSSSYADPWTPPRSSTSSREALHTAGYDMSLNGSPRSHYLADSDPLISKSASLPAYRRNGLHRIYPYELLLVTTRGRNRLPKDVDRTRLERHLSQEEFYQVFGMTISEFDRLALWKRNELKKQARLF</sequence>
<dbReference type="GO" id="GO:0046872">
    <property type="term" value="F:metal ion binding"/>
    <property type="evidence" value="ECO:0007669"/>
    <property type="project" value="UniProtKB-KW"/>
</dbReference>
<feature type="region of interest" description="Disordered" evidence="9">
    <location>
        <begin position="310"/>
        <end position="365"/>
    </location>
</feature>
<keyword evidence="5" id="KW-0677">Repeat</keyword>
<evidence type="ECO:0000256" key="6">
    <source>
        <dbReference type="ARBA" id="ARBA00022833"/>
    </source>
</evidence>
<gene>
    <name evidence="12" type="ORF">mMyoMyo1_000104</name>
</gene>
<dbReference type="GO" id="GO:0051015">
    <property type="term" value="F:actin filament binding"/>
    <property type="evidence" value="ECO:0007669"/>
    <property type="project" value="TreeGrafter"/>
</dbReference>
<dbReference type="SUPFAM" id="SSF47050">
    <property type="entry name" value="VHP, Villin headpiece domain"/>
    <property type="match status" value="1"/>
</dbReference>
<dbReference type="InterPro" id="IPR001781">
    <property type="entry name" value="Znf_LIM"/>
</dbReference>
<evidence type="ECO:0000256" key="8">
    <source>
        <dbReference type="PROSITE-ProRule" id="PRU00125"/>
    </source>
</evidence>
<feature type="domain" description="LIM zinc-binding" evidence="10">
    <location>
        <begin position="81"/>
        <end position="140"/>
    </location>
</feature>
<dbReference type="FunFam" id="2.10.110.10:FF:000004">
    <property type="entry name" value="actin-binding LIM protein 1 isoform X1"/>
    <property type="match status" value="1"/>
</dbReference>
<feature type="compositionally biased region" description="Polar residues" evidence="9">
    <location>
        <begin position="341"/>
        <end position="356"/>
    </location>
</feature>
<dbReference type="PROSITE" id="PS51089">
    <property type="entry name" value="HP"/>
    <property type="match status" value="1"/>
</dbReference>
<dbReference type="GO" id="GO:0060271">
    <property type="term" value="P:cilium assembly"/>
    <property type="evidence" value="ECO:0007669"/>
    <property type="project" value="TreeGrafter"/>
</dbReference>
<dbReference type="EMBL" id="JABWUV010000006">
    <property type="protein sequence ID" value="KAF6347662.1"/>
    <property type="molecule type" value="Genomic_DNA"/>
</dbReference>
<organism evidence="12 13">
    <name type="scientific">Myotis myotis</name>
    <name type="common">Greater mouse-eared bat</name>
    <name type="synonym">Vespertilio myotis</name>
    <dbReference type="NCBI Taxonomy" id="51298"/>
    <lineage>
        <taxon>Eukaryota</taxon>
        <taxon>Metazoa</taxon>
        <taxon>Chordata</taxon>
        <taxon>Craniata</taxon>
        <taxon>Vertebrata</taxon>
        <taxon>Euteleostomi</taxon>
        <taxon>Mammalia</taxon>
        <taxon>Eutheria</taxon>
        <taxon>Laurasiatheria</taxon>
        <taxon>Chiroptera</taxon>
        <taxon>Yangochiroptera</taxon>
        <taxon>Vespertilionidae</taxon>
        <taxon>Myotis</taxon>
    </lineage>
</organism>
<reference evidence="12 13" key="1">
    <citation type="journal article" date="2020" name="Nature">
        <title>Six reference-quality genomes reveal evolution of bat adaptations.</title>
        <authorList>
            <person name="Jebb D."/>
            <person name="Huang Z."/>
            <person name="Pippel M."/>
            <person name="Hughes G.M."/>
            <person name="Lavrichenko K."/>
            <person name="Devanna P."/>
            <person name="Winkler S."/>
            <person name="Jermiin L.S."/>
            <person name="Skirmuntt E.C."/>
            <person name="Katzourakis A."/>
            <person name="Burkitt-Gray L."/>
            <person name="Ray D.A."/>
            <person name="Sullivan K.A.M."/>
            <person name="Roscito J.G."/>
            <person name="Kirilenko B.M."/>
            <person name="Davalos L.M."/>
            <person name="Corthals A.P."/>
            <person name="Power M.L."/>
            <person name="Jones G."/>
            <person name="Ransome R.D."/>
            <person name="Dechmann D.K.N."/>
            <person name="Locatelli A.G."/>
            <person name="Puechmaille S.J."/>
            <person name="Fedrigo O."/>
            <person name="Jarvis E.D."/>
            <person name="Hiller M."/>
            <person name="Vernes S.C."/>
            <person name="Myers E.W."/>
            <person name="Teeling E.C."/>
        </authorList>
    </citation>
    <scope>NUCLEOTIDE SEQUENCE [LARGE SCALE GENOMIC DNA]</scope>
    <source>
        <strain evidence="12">MMyoMyo1</strain>
        <tissue evidence="12">Flight muscle</tissue>
    </source>
</reference>
<dbReference type="GO" id="GO:0001725">
    <property type="term" value="C:stress fiber"/>
    <property type="evidence" value="ECO:0007669"/>
    <property type="project" value="TreeGrafter"/>
</dbReference>
<dbReference type="Gene3D" id="2.10.110.10">
    <property type="entry name" value="Cysteine Rich Protein"/>
    <property type="match status" value="4"/>
</dbReference>
<keyword evidence="2" id="KW-0963">Cytoplasm</keyword>
<dbReference type="GO" id="GO:0005737">
    <property type="term" value="C:cytoplasm"/>
    <property type="evidence" value="ECO:0007669"/>
    <property type="project" value="UniProtKB-SubCell"/>
</dbReference>
<dbReference type="FunFam" id="2.10.110.10:FF:000007">
    <property type="entry name" value="actin-binding LIM protein 1 isoform X1"/>
    <property type="match status" value="1"/>
</dbReference>
<dbReference type="Pfam" id="PF00412">
    <property type="entry name" value="LIM"/>
    <property type="match status" value="4"/>
</dbReference>
<dbReference type="Proteomes" id="UP000527355">
    <property type="component" value="Unassembled WGS sequence"/>
</dbReference>
<evidence type="ECO:0000256" key="1">
    <source>
        <dbReference type="ARBA" id="ARBA00004496"/>
    </source>
</evidence>
<comment type="subcellular location">
    <subcellularLocation>
        <location evidence="1">Cytoplasm</location>
    </subcellularLocation>
</comment>
<dbReference type="CDD" id="cd09327">
    <property type="entry name" value="LIM1_abLIM"/>
    <property type="match status" value="1"/>
</dbReference>
<name>A0A7J7XDF0_MYOMY</name>
<keyword evidence="6 8" id="KW-0862">Zinc</keyword>
<evidence type="ECO:0000256" key="3">
    <source>
        <dbReference type="ARBA" id="ARBA00022553"/>
    </source>
</evidence>
<dbReference type="CDD" id="cd09328">
    <property type="entry name" value="LIM2_abLIM"/>
    <property type="match status" value="1"/>
</dbReference>
<evidence type="ECO:0000313" key="12">
    <source>
        <dbReference type="EMBL" id="KAF6347662.1"/>
    </source>
</evidence>
<evidence type="ECO:0000259" key="11">
    <source>
        <dbReference type="PROSITE" id="PS51089"/>
    </source>
</evidence>
<dbReference type="Gene3D" id="1.10.950.10">
    <property type="entry name" value="Villin headpiece domain"/>
    <property type="match status" value="1"/>
</dbReference>
<accession>A0A7J7XDF0</accession>
<dbReference type="SMART" id="SM00153">
    <property type="entry name" value="VHP"/>
    <property type="match status" value="1"/>
</dbReference>
<dbReference type="Pfam" id="PF16182">
    <property type="entry name" value="AbLIM_anchor"/>
    <property type="match status" value="1"/>
</dbReference>
<evidence type="ECO:0000259" key="10">
    <source>
        <dbReference type="PROSITE" id="PS50023"/>
    </source>
</evidence>
<dbReference type="FunFam" id="1.10.950.10:FF:000001">
    <property type="entry name" value="actin-binding LIM protein 1 isoform X2"/>
    <property type="match status" value="1"/>
</dbReference>
<keyword evidence="4 8" id="KW-0479">Metal-binding</keyword>
<dbReference type="PROSITE" id="PS00478">
    <property type="entry name" value="LIM_DOMAIN_1"/>
    <property type="match status" value="3"/>
</dbReference>
<dbReference type="FunFam" id="2.10.110.10:FF:000024">
    <property type="entry name" value="actin-binding LIM protein 1 isoform X1"/>
    <property type="match status" value="1"/>
</dbReference>
<dbReference type="InterPro" id="IPR003128">
    <property type="entry name" value="Villin_headpiece"/>
</dbReference>
<evidence type="ECO:0000256" key="7">
    <source>
        <dbReference type="ARBA" id="ARBA00023038"/>
    </source>
</evidence>
<keyword evidence="7 8" id="KW-0440">LIM domain</keyword>
<evidence type="ECO:0000256" key="9">
    <source>
        <dbReference type="SAM" id="MobiDB-lite"/>
    </source>
</evidence>
<evidence type="ECO:0000256" key="2">
    <source>
        <dbReference type="ARBA" id="ARBA00022490"/>
    </source>
</evidence>